<proteinExistence type="predicted"/>
<dbReference type="EMBL" id="UINC01144278">
    <property type="protein sequence ID" value="SVD33694.1"/>
    <property type="molecule type" value="Genomic_DNA"/>
</dbReference>
<organism evidence="1">
    <name type="scientific">marine metagenome</name>
    <dbReference type="NCBI Taxonomy" id="408172"/>
    <lineage>
        <taxon>unclassified sequences</taxon>
        <taxon>metagenomes</taxon>
        <taxon>ecological metagenomes</taxon>
    </lineage>
</organism>
<gene>
    <name evidence="1" type="ORF">METZ01_LOCUS386548</name>
</gene>
<accession>A0A382UHC9</accession>
<evidence type="ECO:0000313" key="1">
    <source>
        <dbReference type="EMBL" id="SVD33694.1"/>
    </source>
</evidence>
<reference evidence="1" key="1">
    <citation type="submission" date="2018-05" db="EMBL/GenBank/DDBJ databases">
        <authorList>
            <person name="Lanie J.A."/>
            <person name="Ng W.-L."/>
            <person name="Kazmierczak K.M."/>
            <person name="Andrzejewski T.M."/>
            <person name="Davidsen T.M."/>
            <person name="Wayne K.J."/>
            <person name="Tettelin H."/>
            <person name="Glass J.I."/>
            <person name="Rusch D."/>
            <person name="Podicherti R."/>
            <person name="Tsui H.-C.T."/>
            <person name="Winkler M.E."/>
        </authorList>
    </citation>
    <scope>NUCLEOTIDE SEQUENCE</scope>
</reference>
<sequence length="201" mass="22693">IHLDYIRFPDVILAEALQPKYDLVQDSEFPEYDYCYCDVCRAGFKAAHGLDPLVDLKDPPANEAWFQYRCDLISRLVNEDLTPIGRAAGKQMTAAVFPNWRHVRQEWHKWELDAVLPMLYNGFYNEELAWVGEQCSQGIARMKDVGVSKDLYSGLFLGDVPAQKLNEAIDTSLKGGARGVSLFAFGGLTDGHVEVMQQRFG</sequence>
<protein>
    <recommendedName>
        <fullName evidence="2">Tat pathway signal protein</fullName>
    </recommendedName>
</protein>
<name>A0A382UHC9_9ZZZZ</name>
<dbReference type="AlphaFoldDB" id="A0A382UHC9"/>
<evidence type="ECO:0008006" key="2">
    <source>
        <dbReference type="Google" id="ProtNLM"/>
    </source>
</evidence>
<feature type="non-terminal residue" evidence="1">
    <location>
        <position position="1"/>
    </location>
</feature>